<dbReference type="PANTHER" id="PTHR13767">
    <property type="entry name" value="TRNA-PSEUDOURIDINE SYNTHASE"/>
    <property type="match status" value="1"/>
</dbReference>
<dbReference type="GO" id="GO:0031119">
    <property type="term" value="P:tRNA pseudouridine synthesis"/>
    <property type="evidence" value="ECO:0007669"/>
    <property type="project" value="UniProtKB-UniRule"/>
</dbReference>
<keyword evidence="9" id="KW-1185">Reference proteome</keyword>
<dbReference type="EMBL" id="PKOZ01000003">
    <property type="protein sequence ID" value="PQD95830.1"/>
    <property type="molecule type" value="Genomic_DNA"/>
</dbReference>
<dbReference type="InterPro" id="IPR002501">
    <property type="entry name" value="PsdUridine_synth_N"/>
</dbReference>
<dbReference type="Proteomes" id="UP000239663">
    <property type="component" value="Unassembled WGS sequence"/>
</dbReference>
<dbReference type="GO" id="GO:0160148">
    <property type="term" value="F:tRNA pseudouridine(55) synthase activity"/>
    <property type="evidence" value="ECO:0007669"/>
    <property type="project" value="UniProtKB-EC"/>
</dbReference>
<dbReference type="PANTHER" id="PTHR13767:SF2">
    <property type="entry name" value="PSEUDOURIDYLATE SYNTHASE TRUB1"/>
    <property type="match status" value="1"/>
</dbReference>
<evidence type="ECO:0000313" key="9">
    <source>
        <dbReference type="Proteomes" id="UP000239663"/>
    </source>
</evidence>
<sequence>MNELNGILILNKPAGATSHDCIIKVRKILRMKKVGHTGTLDPDVTGVLPICLGKATRVAEYITDAGKEYIGEVTLGWSTTTEDASGDIVARKKVDRRIKREEILKVLQSLTGEITQTPPIYSAVKVNGKRLYEYALKGQEVEIPSRKVQIYEIELLDGRDIFEGESISFKFRVACGKGTYIRTLSCMIGEQLGFPAHMSKLVRSRSARFTLDDAISLEELTELAGKGEVQEVLRPIEEGIVDLPRISVSAALAGRVQNGAVLTVRDLMAEGVNSPFAVLDEQEKLLAVYQHHPEKKGLCKPVKVIPNV</sequence>
<reference evidence="8 9" key="1">
    <citation type="submission" date="2017-12" db="EMBL/GenBank/DDBJ databases">
        <title>Taxonomic description and draft genome of Pradoshia cofamensis Gen. nov., sp. nov., a thermotolerant bacillale isolated from anterior gut of earthworm Eisenia fetida.</title>
        <authorList>
            <person name="Saha T."/>
            <person name="Chakraborty R."/>
        </authorList>
    </citation>
    <scope>NUCLEOTIDE SEQUENCE [LARGE SCALE GENOMIC DNA]</scope>
    <source>
        <strain evidence="8 9">EAG3</strain>
    </source>
</reference>
<dbReference type="SUPFAM" id="SSF55120">
    <property type="entry name" value="Pseudouridine synthase"/>
    <property type="match status" value="1"/>
</dbReference>
<dbReference type="AlphaFoldDB" id="A0A2S7N1F3"/>
<evidence type="ECO:0000256" key="2">
    <source>
        <dbReference type="ARBA" id="ARBA00005642"/>
    </source>
</evidence>
<feature type="domain" description="tRNA pseudouridylate synthase B C-terminal" evidence="7">
    <location>
        <begin position="182"/>
        <end position="239"/>
    </location>
</feature>
<evidence type="ECO:0000256" key="3">
    <source>
        <dbReference type="ARBA" id="ARBA00022694"/>
    </source>
</evidence>
<dbReference type="CDD" id="cd02573">
    <property type="entry name" value="PseudoU_synth_EcTruB"/>
    <property type="match status" value="1"/>
</dbReference>
<dbReference type="GO" id="GO:1990481">
    <property type="term" value="P:mRNA pseudouridine synthesis"/>
    <property type="evidence" value="ECO:0007669"/>
    <property type="project" value="TreeGrafter"/>
</dbReference>
<organism evidence="8 9">
    <name type="scientific">Pradoshia eiseniae</name>
    <dbReference type="NCBI Taxonomy" id="2064768"/>
    <lineage>
        <taxon>Bacteria</taxon>
        <taxon>Bacillati</taxon>
        <taxon>Bacillota</taxon>
        <taxon>Bacilli</taxon>
        <taxon>Bacillales</taxon>
        <taxon>Bacillaceae</taxon>
        <taxon>Pradoshia</taxon>
    </lineage>
</organism>
<keyword evidence="4 5" id="KW-0413">Isomerase</keyword>
<dbReference type="FunFam" id="3.30.2350.10:FF:000011">
    <property type="entry name" value="tRNA pseudouridine synthase B"/>
    <property type="match status" value="1"/>
</dbReference>
<dbReference type="InterPro" id="IPR020103">
    <property type="entry name" value="PsdUridine_synth_cat_dom_sf"/>
</dbReference>
<dbReference type="InterPro" id="IPR014780">
    <property type="entry name" value="tRNA_psdUridine_synth_TruB"/>
</dbReference>
<evidence type="ECO:0000256" key="5">
    <source>
        <dbReference type="HAMAP-Rule" id="MF_01080"/>
    </source>
</evidence>
<dbReference type="Pfam" id="PF16198">
    <property type="entry name" value="TruB_C_2"/>
    <property type="match status" value="1"/>
</dbReference>
<dbReference type="InterPro" id="IPR032819">
    <property type="entry name" value="TruB_C"/>
</dbReference>
<dbReference type="EC" id="5.4.99.25" evidence="5"/>
<dbReference type="HAMAP" id="MF_01080">
    <property type="entry name" value="TruB_bact"/>
    <property type="match status" value="1"/>
</dbReference>
<evidence type="ECO:0000313" key="8">
    <source>
        <dbReference type="EMBL" id="PQD95830.1"/>
    </source>
</evidence>
<evidence type="ECO:0000256" key="4">
    <source>
        <dbReference type="ARBA" id="ARBA00023235"/>
    </source>
</evidence>
<proteinExistence type="inferred from homology"/>
<comment type="function">
    <text evidence="5">Responsible for synthesis of pseudouridine from uracil-55 in the psi GC loop of transfer RNAs.</text>
</comment>
<dbReference type="NCBIfam" id="TIGR00431">
    <property type="entry name" value="TruB"/>
    <property type="match status" value="1"/>
</dbReference>
<feature type="domain" description="Pseudouridine synthase II N-terminal" evidence="6">
    <location>
        <begin position="26"/>
        <end position="181"/>
    </location>
</feature>
<evidence type="ECO:0000259" key="7">
    <source>
        <dbReference type="Pfam" id="PF16198"/>
    </source>
</evidence>
<comment type="catalytic activity">
    <reaction evidence="1 5">
        <text>uridine(55) in tRNA = pseudouridine(55) in tRNA</text>
        <dbReference type="Rhea" id="RHEA:42532"/>
        <dbReference type="Rhea" id="RHEA-COMP:10101"/>
        <dbReference type="Rhea" id="RHEA-COMP:10102"/>
        <dbReference type="ChEBI" id="CHEBI:65314"/>
        <dbReference type="ChEBI" id="CHEBI:65315"/>
        <dbReference type="EC" id="5.4.99.25"/>
    </reaction>
</comment>
<name>A0A2S7N1F3_9BACI</name>
<dbReference type="OrthoDB" id="9802309at2"/>
<keyword evidence="3 5" id="KW-0819">tRNA processing</keyword>
<dbReference type="RefSeq" id="WP_104848974.1">
    <property type="nucleotide sequence ID" value="NZ_PKOZ01000003.1"/>
</dbReference>
<evidence type="ECO:0000256" key="1">
    <source>
        <dbReference type="ARBA" id="ARBA00000385"/>
    </source>
</evidence>
<protein>
    <recommendedName>
        <fullName evidence="5">tRNA pseudouridine synthase B</fullName>
        <ecNumber evidence="5">5.4.99.25</ecNumber>
    </recommendedName>
    <alternativeName>
        <fullName evidence="5">tRNA pseudouridine(55) synthase</fullName>
        <shortName evidence="5">Psi55 synthase</shortName>
    </alternativeName>
    <alternativeName>
        <fullName evidence="5">tRNA pseudouridylate synthase</fullName>
    </alternativeName>
    <alternativeName>
        <fullName evidence="5">tRNA-uridine isomerase</fullName>
    </alternativeName>
</protein>
<feature type="active site" description="Nucleophile" evidence="5">
    <location>
        <position position="41"/>
    </location>
</feature>
<dbReference type="Gene3D" id="3.30.2350.10">
    <property type="entry name" value="Pseudouridine synthase"/>
    <property type="match status" value="1"/>
</dbReference>
<dbReference type="GO" id="GO:0003723">
    <property type="term" value="F:RNA binding"/>
    <property type="evidence" value="ECO:0007669"/>
    <property type="project" value="InterPro"/>
</dbReference>
<gene>
    <name evidence="5" type="primary">truB</name>
    <name evidence="8" type="ORF">CYL18_08045</name>
</gene>
<dbReference type="Pfam" id="PF01509">
    <property type="entry name" value="TruB_N"/>
    <property type="match status" value="1"/>
</dbReference>
<comment type="caution">
    <text evidence="8">The sequence shown here is derived from an EMBL/GenBank/DDBJ whole genome shotgun (WGS) entry which is preliminary data.</text>
</comment>
<accession>A0A2S7N1F3</accession>
<evidence type="ECO:0000259" key="6">
    <source>
        <dbReference type="Pfam" id="PF01509"/>
    </source>
</evidence>
<comment type="similarity">
    <text evidence="2 5">Belongs to the pseudouridine synthase TruB family. Type 1 subfamily.</text>
</comment>